<comment type="similarity">
    <text evidence="1">Belongs to the glycosyl hydrolase 1 family.</text>
</comment>
<keyword evidence="3" id="KW-0812">Transmembrane</keyword>
<organism evidence="4 5">
    <name type="scientific">Acinetobacter pittii</name>
    <name type="common">Acinetobacter genomosp. 3</name>
    <dbReference type="NCBI Taxonomy" id="48296"/>
    <lineage>
        <taxon>Bacteria</taxon>
        <taxon>Pseudomonadati</taxon>
        <taxon>Pseudomonadota</taxon>
        <taxon>Gammaproteobacteria</taxon>
        <taxon>Moraxellales</taxon>
        <taxon>Moraxellaceae</taxon>
        <taxon>Acinetobacter</taxon>
        <taxon>Acinetobacter calcoaceticus/baumannii complex</taxon>
    </lineage>
</organism>
<evidence type="ECO:0000313" key="5">
    <source>
        <dbReference type="Proteomes" id="UP000271320"/>
    </source>
</evidence>
<comment type="caution">
    <text evidence="4">The sequence shown here is derived from an EMBL/GenBank/DDBJ whole genome shotgun (WGS) entry which is preliminary data.</text>
</comment>
<keyword evidence="3" id="KW-0472">Membrane</keyword>
<dbReference type="RefSeq" id="WP_125530275.1">
    <property type="nucleotide sequence ID" value="NZ_JAHTYH010000017.1"/>
</dbReference>
<feature type="transmembrane region" description="Helical" evidence="3">
    <location>
        <begin position="355"/>
        <end position="375"/>
    </location>
</feature>
<protein>
    <submittedName>
        <fullName evidence="4">Uncharacterized protein</fullName>
    </submittedName>
</protein>
<gene>
    <name evidence="4" type="ORF">EA752_13985</name>
</gene>
<dbReference type="PROSITE" id="PS00572">
    <property type="entry name" value="GLYCOSYL_HYDROL_F1_1"/>
    <property type="match status" value="1"/>
</dbReference>
<accession>A0AB37TEH8</accession>
<feature type="active site" description="Nucleophile" evidence="2">
    <location>
        <position position="141"/>
    </location>
</feature>
<evidence type="ECO:0000256" key="1">
    <source>
        <dbReference type="ARBA" id="ARBA00010838"/>
    </source>
</evidence>
<evidence type="ECO:0000256" key="2">
    <source>
        <dbReference type="PROSITE-ProRule" id="PRU10055"/>
    </source>
</evidence>
<keyword evidence="3" id="KW-1133">Transmembrane helix</keyword>
<dbReference type="InterPro" id="IPR018120">
    <property type="entry name" value="Glyco_hydro_1_AS"/>
</dbReference>
<reference evidence="4 5" key="1">
    <citation type="submission" date="2018-10" db="EMBL/GenBank/DDBJ databases">
        <title>GWAS and RNA-Seq identify cryptic mechanisms of antimicrobial resistance in Acinetobacter baumannii.</title>
        <authorList>
            <person name="Sahl J.W."/>
        </authorList>
    </citation>
    <scope>NUCLEOTIDE SEQUENCE [LARGE SCALE GENOMIC DNA]</scope>
    <source>
        <strain evidence="4 5">TG41884</strain>
    </source>
</reference>
<sequence length="507" mass="58858">MKEENETLVNETFNTIGLFESSVKAMLNTQSKNDIIENEINLFPTDFHFAQYNLEKLDTDRQNIIFILSEIELNLKNLNLEINSLSEKTNILYGLSIIKNLKDLKMMFFMTSEDFEKLREHLHNYKEKYSQKNIYDILLVENGASLNKQFYIDHLNIINLKKTIKKSLEIALSTIQPLLSNLRITKTILAEISDINEDNLLNHFEKMQEELSSILKKYKNDIGKISDQHDIQYKNLILDIEKLENSSSLITNQVDNSLKKMNDLNLSIQKFDSNFFIEIDKKTKNIDNNFNIKIVEYEKKFQQVHDKLLEDENAIKNAHSAFIETVQNAGIYKLTENYQKKSETEKTEYQRYRDFTVYAMIGAIGSTILMFLIAWGEQAFTGNNTNYLFLVARLTLSVMFFVLAFYLSKQAAKHYECYQENHRTYLQLAALEPFIANMKPEEQLAIRKQLIPTFFNQNADGKFASKADEVDISTNMYNLLSQTLNILSEKKDSKTSTNGTEASVASK</sequence>
<name>A0AB37TEH8_ACIPI</name>
<dbReference type="Proteomes" id="UP000271320">
    <property type="component" value="Unassembled WGS sequence"/>
</dbReference>
<feature type="transmembrane region" description="Helical" evidence="3">
    <location>
        <begin position="387"/>
        <end position="407"/>
    </location>
</feature>
<dbReference type="AlphaFoldDB" id="A0AB37TEH8"/>
<proteinExistence type="inferred from homology"/>
<evidence type="ECO:0000313" key="4">
    <source>
        <dbReference type="EMBL" id="RSO57960.1"/>
    </source>
</evidence>
<evidence type="ECO:0000256" key="3">
    <source>
        <dbReference type="SAM" id="Phobius"/>
    </source>
</evidence>
<dbReference type="EMBL" id="RFEW01000011">
    <property type="protein sequence ID" value="RSO57960.1"/>
    <property type="molecule type" value="Genomic_DNA"/>
</dbReference>